<dbReference type="STRING" id="760192.Halhy_1985"/>
<evidence type="ECO:0000259" key="6">
    <source>
        <dbReference type="PROSITE" id="PS51686"/>
    </source>
</evidence>
<evidence type="ECO:0000256" key="5">
    <source>
        <dbReference type="PROSITE-ProRule" id="PRU01023"/>
    </source>
</evidence>
<gene>
    <name evidence="7" type="ordered locus">Halhy_1985</name>
</gene>
<proteinExistence type="inferred from homology"/>
<dbReference type="PANTHER" id="PTHR22807:SF53">
    <property type="entry name" value="RIBOSOMAL RNA SMALL SUBUNIT METHYLTRANSFERASE B-RELATED"/>
    <property type="match status" value="1"/>
</dbReference>
<keyword evidence="8" id="KW-1185">Reference proteome</keyword>
<name>F4L6M7_HALH1</name>
<feature type="active site" description="Nucleophile" evidence="5">
    <location>
        <position position="353"/>
    </location>
</feature>
<dbReference type="PANTHER" id="PTHR22807">
    <property type="entry name" value="NOP2 YEAST -RELATED NOL1/NOP2/FMU SUN DOMAIN-CONTAINING"/>
    <property type="match status" value="1"/>
</dbReference>
<dbReference type="InterPro" id="IPR054728">
    <property type="entry name" value="RsmB-like_ferredoxin"/>
</dbReference>
<dbReference type="RefSeq" id="WP_013764423.1">
    <property type="nucleotide sequence ID" value="NC_015510.1"/>
</dbReference>
<dbReference type="Proteomes" id="UP000008461">
    <property type="component" value="Chromosome"/>
</dbReference>
<dbReference type="Gene3D" id="3.40.50.150">
    <property type="entry name" value="Vaccinia Virus protein VP39"/>
    <property type="match status" value="1"/>
</dbReference>
<dbReference type="InterPro" id="IPR001678">
    <property type="entry name" value="MeTrfase_RsmB-F_NOP2_dom"/>
</dbReference>
<keyword evidence="4 5" id="KW-0694">RNA-binding</keyword>
<dbReference type="GO" id="GO:0008173">
    <property type="term" value="F:RNA methyltransferase activity"/>
    <property type="evidence" value="ECO:0007669"/>
    <property type="project" value="InterPro"/>
</dbReference>
<dbReference type="Pfam" id="PF01189">
    <property type="entry name" value="Methyltr_RsmB-F"/>
    <property type="match status" value="1"/>
</dbReference>
<dbReference type="CDD" id="cd02440">
    <property type="entry name" value="AdoMet_MTases"/>
    <property type="match status" value="1"/>
</dbReference>
<evidence type="ECO:0000313" key="7">
    <source>
        <dbReference type="EMBL" id="AEE49870.1"/>
    </source>
</evidence>
<feature type="domain" description="SAM-dependent MTase RsmB/NOP-type" evidence="6">
    <location>
        <begin position="143"/>
        <end position="401"/>
    </location>
</feature>
<sequence length="401" mass="45409">MKTNRINVTSEQVSAICTAAAQVLQDNRFADHAIERQLKAHPHWSIEEQGFVAEQVYALVRYYRMLCAVAGKTPASMLDWEDLLGAWLMLKNHPLGAQFKFLTRNEINNAYHTIYKVRAVRESIPDWLDELGFQELGEQWEPTLKALNESPSLVLRVNRLKTDVATLQQQLQQTDIIGKAIAEDTLVIEQRGKLYHTAAFRHGWFEVQDYSSQQVAPFLEVEPGMRVIDACAGNGGKALHLASLMQNKGRIIALDTDDKKLEQLRVRARRAGVSIIETRLIESTKTIKRLAQSADRLLLDVPCSGLGVLRRNPDTRWRLSPEHLQELIALQKQLLSSYAKMCRPDGKMVYATCSILPSENQLQIDAYINGVGSNYKVEASKHIFPQEAGFDGFYMARLIQH</sequence>
<evidence type="ECO:0000256" key="2">
    <source>
        <dbReference type="ARBA" id="ARBA00022679"/>
    </source>
</evidence>
<reference evidence="7 8" key="1">
    <citation type="journal article" date="2011" name="Stand. Genomic Sci.">
        <title>Complete genome sequence of Haliscomenobacter hydrossis type strain (O).</title>
        <authorList>
            <consortium name="US DOE Joint Genome Institute (JGI-PGF)"/>
            <person name="Daligault H."/>
            <person name="Lapidus A."/>
            <person name="Zeytun A."/>
            <person name="Nolan M."/>
            <person name="Lucas S."/>
            <person name="Del Rio T.G."/>
            <person name="Tice H."/>
            <person name="Cheng J.F."/>
            <person name="Tapia R."/>
            <person name="Han C."/>
            <person name="Goodwin L."/>
            <person name="Pitluck S."/>
            <person name="Liolios K."/>
            <person name="Pagani I."/>
            <person name="Ivanova N."/>
            <person name="Huntemann M."/>
            <person name="Mavromatis K."/>
            <person name="Mikhailova N."/>
            <person name="Pati A."/>
            <person name="Chen A."/>
            <person name="Palaniappan K."/>
            <person name="Land M."/>
            <person name="Hauser L."/>
            <person name="Brambilla E.M."/>
            <person name="Rohde M."/>
            <person name="Verbarg S."/>
            <person name="Goker M."/>
            <person name="Bristow J."/>
            <person name="Eisen J.A."/>
            <person name="Markowitz V."/>
            <person name="Hugenholtz P."/>
            <person name="Kyrpides N.C."/>
            <person name="Klenk H.P."/>
            <person name="Woyke T."/>
        </authorList>
    </citation>
    <scope>NUCLEOTIDE SEQUENCE [LARGE SCALE GENOMIC DNA]</scope>
    <source>
        <strain evidence="8">ATCC 27775 / DSM 1100 / LMG 10767 / O</strain>
    </source>
</reference>
<feature type="binding site" evidence="5">
    <location>
        <position position="300"/>
    </location>
    <ligand>
        <name>S-adenosyl-L-methionine</name>
        <dbReference type="ChEBI" id="CHEBI:59789"/>
    </ligand>
</feature>
<evidence type="ECO:0000313" key="8">
    <source>
        <dbReference type="Proteomes" id="UP000008461"/>
    </source>
</evidence>
<dbReference type="GO" id="GO:0003723">
    <property type="term" value="F:RNA binding"/>
    <property type="evidence" value="ECO:0007669"/>
    <property type="project" value="UniProtKB-UniRule"/>
</dbReference>
<dbReference type="EMBL" id="CP002691">
    <property type="protein sequence ID" value="AEE49870.1"/>
    <property type="molecule type" value="Genomic_DNA"/>
</dbReference>
<dbReference type="OrthoDB" id="9810297at2"/>
<dbReference type="PROSITE" id="PS51686">
    <property type="entry name" value="SAM_MT_RSMB_NOP"/>
    <property type="match status" value="1"/>
</dbReference>
<protein>
    <submittedName>
        <fullName evidence="7">Fmu (Sun) domain protein</fullName>
    </submittedName>
</protein>
<dbReference type="HOGENOM" id="CLU_005316_0_2_10"/>
<evidence type="ECO:0000256" key="4">
    <source>
        <dbReference type="ARBA" id="ARBA00022884"/>
    </source>
</evidence>
<organism evidence="7 8">
    <name type="scientific">Haliscomenobacter hydrossis (strain ATCC 27775 / DSM 1100 / LMG 10767 / O)</name>
    <dbReference type="NCBI Taxonomy" id="760192"/>
    <lineage>
        <taxon>Bacteria</taxon>
        <taxon>Pseudomonadati</taxon>
        <taxon>Bacteroidota</taxon>
        <taxon>Saprospiria</taxon>
        <taxon>Saprospirales</taxon>
        <taxon>Haliscomenobacteraceae</taxon>
        <taxon>Haliscomenobacter</taxon>
    </lineage>
</organism>
<dbReference type="eggNOG" id="COG0144">
    <property type="taxonomic scope" value="Bacteria"/>
</dbReference>
<feature type="binding site" evidence="5">
    <location>
        <position position="255"/>
    </location>
    <ligand>
        <name>S-adenosyl-L-methionine</name>
        <dbReference type="ChEBI" id="CHEBI:59789"/>
    </ligand>
</feature>
<comment type="similarity">
    <text evidence="5">Belongs to the class I-like SAM-binding methyltransferase superfamily. RsmB/NOP family.</text>
</comment>
<dbReference type="InterPro" id="IPR023267">
    <property type="entry name" value="RCMT"/>
</dbReference>
<evidence type="ECO:0000256" key="1">
    <source>
        <dbReference type="ARBA" id="ARBA00022603"/>
    </source>
</evidence>
<dbReference type="GO" id="GO:0001510">
    <property type="term" value="P:RNA methylation"/>
    <property type="evidence" value="ECO:0007669"/>
    <property type="project" value="InterPro"/>
</dbReference>
<dbReference type="AlphaFoldDB" id="F4L6M7"/>
<dbReference type="SUPFAM" id="SSF53335">
    <property type="entry name" value="S-adenosyl-L-methionine-dependent methyltransferases"/>
    <property type="match status" value="1"/>
</dbReference>
<comment type="caution">
    <text evidence="5">Lacks conserved residue(s) required for the propagation of feature annotation.</text>
</comment>
<dbReference type="InterPro" id="IPR029063">
    <property type="entry name" value="SAM-dependent_MTases_sf"/>
</dbReference>
<evidence type="ECO:0000256" key="3">
    <source>
        <dbReference type="ARBA" id="ARBA00022691"/>
    </source>
</evidence>
<reference key="2">
    <citation type="submission" date="2011-04" db="EMBL/GenBank/DDBJ databases">
        <title>Complete sequence of chromosome of Haliscomenobacter hydrossis DSM 1100.</title>
        <authorList>
            <consortium name="US DOE Joint Genome Institute (JGI-PGF)"/>
            <person name="Lucas S."/>
            <person name="Han J."/>
            <person name="Lapidus A."/>
            <person name="Bruce D."/>
            <person name="Goodwin L."/>
            <person name="Pitluck S."/>
            <person name="Peters L."/>
            <person name="Kyrpides N."/>
            <person name="Mavromatis K."/>
            <person name="Ivanova N."/>
            <person name="Ovchinnikova G."/>
            <person name="Pagani I."/>
            <person name="Daligault H."/>
            <person name="Detter J.C."/>
            <person name="Han C."/>
            <person name="Land M."/>
            <person name="Hauser L."/>
            <person name="Markowitz V."/>
            <person name="Cheng J.-F."/>
            <person name="Hugenholtz P."/>
            <person name="Woyke T."/>
            <person name="Wu D."/>
            <person name="Verbarg S."/>
            <person name="Frueling A."/>
            <person name="Brambilla E."/>
            <person name="Klenk H.-P."/>
            <person name="Eisen J.A."/>
        </authorList>
    </citation>
    <scope>NUCLEOTIDE SEQUENCE</scope>
    <source>
        <strain>DSM 1100</strain>
    </source>
</reference>
<keyword evidence="2 5" id="KW-0808">Transferase</keyword>
<keyword evidence="1 5" id="KW-0489">Methyltransferase</keyword>
<dbReference type="KEGG" id="hhy:Halhy_1985"/>
<dbReference type="InterPro" id="IPR049560">
    <property type="entry name" value="MeTrfase_RsmB-F_NOP2_cat"/>
</dbReference>
<keyword evidence="3 5" id="KW-0949">S-adenosyl-L-methionine</keyword>
<dbReference type="Pfam" id="PF22458">
    <property type="entry name" value="RsmF-B_ferredox"/>
    <property type="match status" value="1"/>
</dbReference>
<accession>F4L6M7</accession>
<dbReference type="PRINTS" id="PR02008">
    <property type="entry name" value="RCMTFAMILY"/>
</dbReference>